<dbReference type="AlphaFoldDB" id="A0A5K1JGJ8"/>
<keyword evidence="4" id="KW-1185">Reference proteome</keyword>
<proteinExistence type="predicted"/>
<dbReference type="EMBL" id="CABWIE010000036">
    <property type="protein sequence ID" value="VWM01856.1"/>
    <property type="molecule type" value="Genomic_DNA"/>
</dbReference>
<evidence type="ECO:0000313" key="1">
    <source>
        <dbReference type="EMBL" id="VWM01856.1"/>
    </source>
</evidence>
<reference evidence="3 4" key="1">
    <citation type="submission" date="2019-10" db="EMBL/GenBank/DDBJ databases">
        <authorList>
            <person name="Wolf R A."/>
        </authorList>
    </citation>
    <scope>NUCLEOTIDE SEQUENCE [LARGE SCALE GENOMIC DNA]</scope>
    <source>
        <strain evidence="2">Collinsella_aerofaciens_AK_138A</strain>
        <strain evidence="1">Collinsella_aerofaciens_MC2</strain>
    </source>
</reference>
<evidence type="ECO:0000313" key="4">
    <source>
        <dbReference type="Proteomes" id="UP000361836"/>
    </source>
</evidence>
<name>A0A5K1JGJ8_9ACTN</name>
<evidence type="ECO:0000313" key="3">
    <source>
        <dbReference type="Proteomes" id="UP000330807"/>
    </source>
</evidence>
<protein>
    <submittedName>
        <fullName evidence="2">Uncharacterized protein</fullName>
    </submittedName>
</protein>
<dbReference type="RefSeq" id="WP_152073463.1">
    <property type="nucleotide sequence ID" value="NZ_CAAKNU010000111.1"/>
</dbReference>
<organism evidence="2 3">
    <name type="scientific">Collinsella aerofaciens</name>
    <dbReference type="NCBI Taxonomy" id="74426"/>
    <lineage>
        <taxon>Bacteria</taxon>
        <taxon>Bacillati</taxon>
        <taxon>Actinomycetota</taxon>
        <taxon>Coriobacteriia</taxon>
        <taxon>Coriobacteriales</taxon>
        <taxon>Coriobacteriaceae</taxon>
        <taxon>Collinsella</taxon>
    </lineage>
</organism>
<evidence type="ECO:0000313" key="2">
    <source>
        <dbReference type="EMBL" id="VWM04608.1"/>
    </source>
</evidence>
<dbReference type="Proteomes" id="UP000361836">
    <property type="component" value="Unassembled WGS sequence"/>
</dbReference>
<dbReference type="Proteomes" id="UP000330807">
    <property type="component" value="Unassembled WGS sequence"/>
</dbReference>
<accession>A0A5K1JGJ8</accession>
<gene>
    <name evidence="1" type="ORF">KCJAJFAP_01017</name>
    <name evidence="2" type="ORF">LMKDKBCB_00560</name>
</gene>
<sequence length="70" mass="7586">MKVHLSAAMLRLLVTALAIFPCFFGSALRGAGTIELLEGVAALFEEWTWPDVFSAHVYRASSGVQGEHHA</sequence>
<dbReference type="EMBL" id="CABWIH010000106">
    <property type="protein sequence ID" value="VWM04608.1"/>
    <property type="molecule type" value="Genomic_DNA"/>
</dbReference>